<evidence type="ECO:0000259" key="2">
    <source>
        <dbReference type="Pfam" id="PF00849"/>
    </source>
</evidence>
<dbReference type="PANTHER" id="PTHR21600">
    <property type="entry name" value="MITOCHONDRIAL RNA PSEUDOURIDINE SYNTHASE"/>
    <property type="match status" value="1"/>
</dbReference>
<dbReference type="InterPro" id="IPR020103">
    <property type="entry name" value="PsdUridine_synth_cat_dom_sf"/>
</dbReference>
<gene>
    <name evidence="3" type="ORF">FCL42_07380</name>
</gene>
<comment type="caution">
    <text evidence="3">The sequence shown here is derived from an EMBL/GenBank/DDBJ whole genome shotgun (WGS) entry which is preliminary data.</text>
</comment>
<name>A0A4U1BRU7_9GAMM</name>
<evidence type="ECO:0000256" key="1">
    <source>
        <dbReference type="ARBA" id="ARBA00010876"/>
    </source>
</evidence>
<dbReference type="PANTHER" id="PTHR21600:SF87">
    <property type="entry name" value="RNA PSEUDOURIDYLATE SYNTHASE DOMAIN-CONTAINING PROTEIN 1"/>
    <property type="match status" value="1"/>
</dbReference>
<dbReference type="InterPro" id="IPR006224">
    <property type="entry name" value="PsdUridine_synth_RluA-like_CS"/>
</dbReference>
<dbReference type="Pfam" id="PF00849">
    <property type="entry name" value="PseudoU_synth_2"/>
    <property type="match status" value="1"/>
</dbReference>
<dbReference type="InterPro" id="IPR006145">
    <property type="entry name" value="PsdUridine_synth_RsuA/RluA"/>
</dbReference>
<dbReference type="SUPFAM" id="SSF55120">
    <property type="entry name" value="Pseudouridine synthase"/>
    <property type="match status" value="1"/>
</dbReference>
<dbReference type="GO" id="GO:0009982">
    <property type="term" value="F:pseudouridine synthase activity"/>
    <property type="evidence" value="ECO:0007669"/>
    <property type="project" value="InterPro"/>
</dbReference>
<dbReference type="Gene3D" id="3.30.2350.10">
    <property type="entry name" value="Pseudouridine synthase"/>
    <property type="match status" value="1"/>
</dbReference>
<dbReference type="CDD" id="cd02869">
    <property type="entry name" value="PseudoU_synth_RluA_like"/>
    <property type="match status" value="1"/>
</dbReference>
<organism evidence="3 4">
    <name type="scientific">Ferrimonas aestuarii</name>
    <dbReference type="NCBI Taxonomy" id="2569539"/>
    <lineage>
        <taxon>Bacteria</taxon>
        <taxon>Pseudomonadati</taxon>
        <taxon>Pseudomonadota</taxon>
        <taxon>Gammaproteobacteria</taxon>
        <taxon>Alteromonadales</taxon>
        <taxon>Ferrimonadaceae</taxon>
        <taxon>Ferrimonas</taxon>
    </lineage>
</organism>
<dbReference type="PROSITE" id="PS01129">
    <property type="entry name" value="PSI_RLU"/>
    <property type="match status" value="1"/>
</dbReference>
<dbReference type="OrthoDB" id="9807829at2"/>
<accession>A0A4U1BRU7</accession>
<dbReference type="AlphaFoldDB" id="A0A4U1BRU7"/>
<dbReference type="GO" id="GO:0003723">
    <property type="term" value="F:RNA binding"/>
    <property type="evidence" value="ECO:0007669"/>
    <property type="project" value="InterPro"/>
</dbReference>
<proteinExistence type="inferred from homology"/>
<comment type="similarity">
    <text evidence="1">Belongs to the pseudouridine synthase RluA family.</text>
</comment>
<sequence length="340" mass="39028">MPRRHSGMPSQPLCSKATVHLTTPPLSHQFSHHVAHGQSGKSAEWVIRSLFPYLDALIWQDFVIANTVVIDGKVSDLSEVVETGQRLDFSIENYQEDEVDSNWKLLWEGQEIIAVHKPPTLPVSRTTRNVYNNLVQLVRRQSPWGDAHLLHRLDLDTSGIVLMAKTGEFASKWQPQLRQLMEQKVYHAIVHGSPNWQTRELLCDLNTRSDSLIRCQMHICLPGEKGKFSHTRFKVLKRSENFSLIKCQLITGRKHQIRAHLAHLDHPIVGDKIYSNNGDYYLKRLQDAVTEADKTQLGSDHHLLLAQQVTLRLDAQQTVTISTPHRSKSWQTLWQQQFKS</sequence>
<evidence type="ECO:0000313" key="3">
    <source>
        <dbReference type="EMBL" id="TKB56032.1"/>
    </source>
</evidence>
<dbReference type="GO" id="GO:0000455">
    <property type="term" value="P:enzyme-directed rRNA pseudouridine synthesis"/>
    <property type="evidence" value="ECO:0007669"/>
    <property type="project" value="TreeGrafter"/>
</dbReference>
<protein>
    <submittedName>
        <fullName evidence="3">RluA family pseudouridine synthase</fullName>
    </submittedName>
</protein>
<evidence type="ECO:0000313" key="4">
    <source>
        <dbReference type="Proteomes" id="UP000305675"/>
    </source>
</evidence>
<dbReference type="Proteomes" id="UP000305675">
    <property type="component" value="Unassembled WGS sequence"/>
</dbReference>
<dbReference type="GO" id="GO:0140098">
    <property type="term" value="F:catalytic activity, acting on RNA"/>
    <property type="evidence" value="ECO:0007669"/>
    <property type="project" value="UniProtKB-ARBA"/>
</dbReference>
<dbReference type="InterPro" id="IPR050188">
    <property type="entry name" value="RluA_PseudoU_synthase"/>
</dbReference>
<feature type="domain" description="Pseudouridine synthase RsuA/RluA-like" evidence="2">
    <location>
        <begin position="112"/>
        <end position="263"/>
    </location>
</feature>
<keyword evidence="4" id="KW-1185">Reference proteome</keyword>
<reference evidence="3 4" key="1">
    <citation type="submission" date="2019-04" db="EMBL/GenBank/DDBJ databases">
        <authorList>
            <person name="Hwang J.C."/>
        </authorList>
    </citation>
    <scope>NUCLEOTIDE SEQUENCE [LARGE SCALE GENOMIC DNA]</scope>
    <source>
        <strain evidence="3 4">IMCC35002</strain>
    </source>
</reference>
<dbReference type="EMBL" id="SWCJ01000004">
    <property type="protein sequence ID" value="TKB56032.1"/>
    <property type="molecule type" value="Genomic_DNA"/>
</dbReference>